<dbReference type="InterPro" id="IPR011051">
    <property type="entry name" value="RmlC_Cupin_sf"/>
</dbReference>
<dbReference type="Pfam" id="PF07883">
    <property type="entry name" value="Cupin_2"/>
    <property type="match status" value="1"/>
</dbReference>
<dbReference type="InterPro" id="IPR014710">
    <property type="entry name" value="RmlC-like_jellyroll"/>
</dbReference>
<dbReference type="EMBL" id="JACQWF010000135">
    <property type="protein sequence ID" value="MBI4595328.1"/>
    <property type="molecule type" value="Genomic_DNA"/>
</dbReference>
<dbReference type="AlphaFoldDB" id="A0A933GL31"/>
<dbReference type="InterPro" id="IPR013096">
    <property type="entry name" value="Cupin_2"/>
</dbReference>
<gene>
    <name evidence="2" type="ORF">HY730_03010</name>
</gene>
<feature type="non-terminal residue" evidence="2">
    <location>
        <position position="1"/>
    </location>
</feature>
<name>A0A933GL31_UNCTE</name>
<accession>A0A933GL31</accession>
<reference evidence="2" key="1">
    <citation type="submission" date="2020-07" db="EMBL/GenBank/DDBJ databases">
        <title>Huge and variable diversity of episymbiotic CPR bacteria and DPANN archaea in groundwater ecosystems.</title>
        <authorList>
            <person name="He C.Y."/>
            <person name="Keren R."/>
            <person name="Whittaker M."/>
            <person name="Farag I.F."/>
            <person name="Doudna J."/>
            <person name="Cate J.H.D."/>
            <person name="Banfield J.F."/>
        </authorList>
    </citation>
    <scope>NUCLEOTIDE SEQUENCE</scope>
    <source>
        <strain evidence="2">NC_groundwater_1482_Ag_S-0.65um_47_24</strain>
    </source>
</reference>
<evidence type="ECO:0000313" key="2">
    <source>
        <dbReference type="EMBL" id="MBI4595328.1"/>
    </source>
</evidence>
<proteinExistence type="predicted"/>
<protein>
    <submittedName>
        <fullName evidence="2">Cupin domain-containing protein</fullName>
    </submittedName>
</protein>
<evidence type="ECO:0000259" key="1">
    <source>
        <dbReference type="Pfam" id="PF07883"/>
    </source>
</evidence>
<dbReference type="Gene3D" id="2.60.120.10">
    <property type="entry name" value="Jelly Rolls"/>
    <property type="match status" value="1"/>
</dbReference>
<evidence type="ECO:0000313" key="3">
    <source>
        <dbReference type="Proteomes" id="UP000772181"/>
    </source>
</evidence>
<comment type="caution">
    <text evidence="2">The sequence shown here is derived from an EMBL/GenBank/DDBJ whole genome shotgun (WGS) entry which is preliminary data.</text>
</comment>
<feature type="domain" description="Cupin type-2" evidence="1">
    <location>
        <begin position="18"/>
        <end position="78"/>
    </location>
</feature>
<organism evidence="2 3">
    <name type="scientific">Tectimicrobiota bacterium</name>
    <dbReference type="NCBI Taxonomy" id="2528274"/>
    <lineage>
        <taxon>Bacteria</taxon>
        <taxon>Pseudomonadati</taxon>
        <taxon>Nitrospinota/Tectimicrobiota group</taxon>
        <taxon>Candidatus Tectimicrobiota</taxon>
    </lineage>
</organism>
<sequence length="106" mass="12482">DQACPHWSIFSHEIRVHSGRHRHQGGYHLFVIRGRGYTTVDGKRFDWKEGDLILLPIKKGGVEHQHFNVDGKPSRWVAFNHLRFAETYGRFREQKEVIPDYSKKKG</sequence>
<dbReference type="SUPFAM" id="SSF51182">
    <property type="entry name" value="RmlC-like cupins"/>
    <property type="match status" value="1"/>
</dbReference>
<dbReference type="Proteomes" id="UP000772181">
    <property type="component" value="Unassembled WGS sequence"/>
</dbReference>